<sequence length="151" mass="15940">MALAPLPADSAAPACCPLACTQPLSCDDFWDVLSSGNWAAADWLVRHGLAPPKQDLMRCMLLADGTEFSMRTRIPALLWVVAMGGGRDRAQAQVQWTAELHAALVRMQGELSHETPGRKRWLAELVEAVAVALAATAGEAPGAGQGVVVPS</sequence>
<proteinExistence type="predicted"/>
<keyword evidence="2" id="KW-1185">Reference proteome</keyword>
<protein>
    <submittedName>
        <fullName evidence="1">Uncharacterized protein</fullName>
    </submittedName>
</protein>
<accession>A0A835SJ11</accession>
<dbReference type="EMBL" id="JAEHOC010000047">
    <property type="protein sequence ID" value="KAG2426451.1"/>
    <property type="molecule type" value="Genomic_DNA"/>
</dbReference>
<comment type="caution">
    <text evidence="1">The sequence shown here is derived from an EMBL/GenBank/DDBJ whole genome shotgun (WGS) entry which is preliminary data.</text>
</comment>
<evidence type="ECO:0000313" key="1">
    <source>
        <dbReference type="EMBL" id="KAG2426451.1"/>
    </source>
</evidence>
<dbReference type="AlphaFoldDB" id="A0A835SJ11"/>
<name>A0A835SJ11_CHLIN</name>
<evidence type="ECO:0000313" key="2">
    <source>
        <dbReference type="Proteomes" id="UP000650467"/>
    </source>
</evidence>
<gene>
    <name evidence="1" type="ORF">HXX76_011682</name>
</gene>
<reference evidence="1" key="1">
    <citation type="journal article" date="2020" name="bioRxiv">
        <title>Comparative genomics of Chlamydomonas.</title>
        <authorList>
            <person name="Craig R.J."/>
            <person name="Hasan A.R."/>
            <person name="Ness R.W."/>
            <person name="Keightley P.D."/>
        </authorList>
    </citation>
    <scope>NUCLEOTIDE SEQUENCE</scope>
    <source>
        <strain evidence="1">SAG 7.73</strain>
    </source>
</reference>
<dbReference type="Proteomes" id="UP000650467">
    <property type="component" value="Unassembled WGS sequence"/>
</dbReference>
<organism evidence="1 2">
    <name type="scientific">Chlamydomonas incerta</name>
    <dbReference type="NCBI Taxonomy" id="51695"/>
    <lineage>
        <taxon>Eukaryota</taxon>
        <taxon>Viridiplantae</taxon>
        <taxon>Chlorophyta</taxon>
        <taxon>core chlorophytes</taxon>
        <taxon>Chlorophyceae</taxon>
        <taxon>CS clade</taxon>
        <taxon>Chlamydomonadales</taxon>
        <taxon>Chlamydomonadaceae</taxon>
        <taxon>Chlamydomonas</taxon>
    </lineage>
</organism>